<evidence type="ECO:0000313" key="4">
    <source>
        <dbReference type="Proteomes" id="UP000634004"/>
    </source>
</evidence>
<dbReference type="Pfam" id="PF22640">
    <property type="entry name" value="ManC_GMP_beta-helix"/>
    <property type="match status" value="1"/>
</dbReference>
<dbReference type="Pfam" id="PF00483">
    <property type="entry name" value="NTP_transferase"/>
    <property type="match status" value="1"/>
</dbReference>
<dbReference type="PANTHER" id="PTHR46390:SF1">
    <property type="entry name" value="MANNOSE-1-PHOSPHATE GUANYLYLTRANSFERASE"/>
    <property type="match status" value="1"/>
</dbReference>
<evidence type="ECO:0008006" key="5">
    <source>
        <dbReference type="Google" id="ProtNLM"/>
    </source>
</evidence>
<organism evidence="3 4">
    <name type="scientific">Algimonas arctica</name>
    <dbReference type="NCBI Taxonomy" id="1479486"/>
    <lineage>
        <taxon>Bacteria</taxon>
        <taxon>Pseudomonadati</taxon>
        <taxon>Pseudomonadota</taxon>
        <taxon>Alphaproteobacteria</taxon>
        <taxon>Maricaulales</taxon>
        <taxon>Robiginitomaculaceae</taxon>
        <taxon>Algimonas</taxon>
    </lineage>
</organism>
<dbReference type="RefSeq" id="WP_189496756.1">
    <property type="nucleotide sequence ID" value="NZ_BMZH01000004.1"/>
</dbReference>
<dbReference type="InterPro" id="IPR005835">
    <property type="entry name" value="NTP_transferase_dom"/>
</dbReference>
<dbReference type="PANTHER" id="PTHR46390">
    <property type="entry name" value="MANNOSE-1-PHOSPHATE GUANYLYLTRANSFERASE"/>
    <property type="match status" value="1"/>
</dbReference>
<proteinExistence type="predicted"/>
<comment type="caution">
    <text evidence="3">The sequence shown here is derived from an EMBL/GenBank/DDBJ whole genome shotgun (WGS) entry which is preliminary data.</text>
</comment>
<dbReference type="AlphaFoldDB" id="A0A8J3CQH3"/>
<reference evidence="3" key="2">
    <citation type="submission" date="2020-09" db="EMBL/GenBank/DDBJ databases">
        <authorList>
            <person name="Sun Q."/>
            <person name="Kim S."/>
        </authorList>
    </citation>
    <scope>NUCLEOTIDE SEQUENCE</scope>
    <source>
        <strain evidence="3">KCTC 32513</strain>
    </source>
</reference>
<evidence type="ECO:0000259" key="2">
    <source>
        <dbReference type="Pfam" id="PF22640"/>
    </source>
</evidence>
<protein>
    <recommendedName>
        <fullName evidence="5">Mannose-1-phosphate guanylyltransferase</fullName>
    </recommendedName>
</protein>
<dbReference type="InterPro" id="IPR049577">
    <property type="entry name" value="GMPP_N"/>
</dbReference>
<dbReference type="InterPro" id="IPR029044">
    <property type="entry name" value="Nucleotide-diphossugar_trans"/>
</dbReference>
<dbReference type="EMBL" id="BMZH01000004">
    <property type="protein sequence ID" value="GHA91714.1"/>
    <property type="molecule type" value="Genomic_DNA"/>
</dbReference>
<dbReference type="GO" id="GO:0004475">
    <property type="term" value="F:mannose-1-phosphate guanylyltransferase (GTP) activity"/>
    <property type="evidence" value="ECO:0007669"/>
    <property type="project" value="InterPro"/>
</dbReference>
<feature type="domain" description="Nucleotidyl transferase" evidence="1">
    <location>
        <begin position="5"/>
        <end position="278"/>
    </location>
</feature>
<dbReference type="InterPro" id="IPR051161">
    <property type="entry name" value="Mannose-6P_isomerase_type2"/>
</dbReference>
<dbReference type="InterPro" id="IPR054566">
    <property type="entry name" value="ManC/GMP-like_b-helix"/>
</dbReference>
<evidence type="ECO:0000313" key="3">
    <source>
        <dbReference type="EMBL" id="GHA91714.1"/>
    </source>
</evidence>
<dbReference type="GO" id="GO:0009298">
    <property type="term" value="P:GDP-mannose biosynthetic process"/>
    <property type="evidence" value="ECO:0007669"/>
    <property type="project" value="TreeGrafter"/>
</dbReference>
<evidence type="ECO:0000259" key="1">
    <source>
        <dbReference type="Pfam" id="PF00483"/>
    </source>
</evidence>
<dbReference type="Proteomes" id="UP000634004">
    <property type="component" value="Unassembled WGS sequence"/>
</dbReference>
<dbReference type="Gene3D" id="3.90.550.10">
    <property type="entry name" value="Spore Coat Polysaccharide Biosynthesis Protein SpsA, Chain A"/>
    <property type="match status" value="1"/>
</dbReference>
<dbReference type="SUPFAM" id="SSF159283">
    <property type="entry name" value="Guanosine diphospho-D-mannose pyrophosphorylase/mannose-6-phosphate isomerase linker domain"/>
    <property type="match status" value="1"/>
</dbReference>
<reference evidence="3" key="1">
    <citation type="journal article" date="2014" name="Int. J. Syst. Evol. Microbiol.">
        <title>Complete genome sequence of Corynebacterium casei LMG S-19264T (=DSM 44701T), isolated from a smear-ripened cheese.</title>
        <authorList>
            <consortium name="US DOE Joint Genome Institute (JGI-PGF)"/>
            <person name="Walter F."/>
            <person name="Albersmeier A."/>
            <person name="Kalinowski J."/>
            <person name="Ruckert C."/>
        </authorList>
    </citation>
    <scope>NUCLEOTIDE SEQUENCE</scope>
    <source>
        <strain evidence="3">KCTC 32513</strain>
    </source>
</reference>
<dbReference type="SUPFAM" id="SSF53448">
    <property type="entry name" value="Nucleotide-diphospho-sugar transferases"/>
    <property type="match status" value="1"/>
</dbReference>
<keyword evidence="4" id="KW-1185">Reference proteome</keyword>
<name>A0A8J3CQH3_9PROT</name>
<accession>A0A8J3CQH3</accession>
<dbReference type="CDD" id="cd02509">
    <property type="entry name" value="GDP-M1P_Guanylyltransferase"/>
    <property type="match status" value="1"/>
</dbReference>
<feature type="domain" description="MannoseP isomerase/GMP-like beta-helix" evidence="2">
    <location>
        <begin position="294"/>
        <end position="341"/>
    </location>
</feature>
<gene>
    <name evidence="3" type="ORF">GCM10009069_13650</name>
</gene>
<sequence>MKILPVILSGGAGSRLWPLSRQSAAKQFLALSGDRTMIQDTAARTTGEEFLPPVFICNASHVDLIKDQIDNYGAIIIEPEGRNTGPCAMIAALHGLSLGPDTLVLLAPADHVIDRPEAFLDALRAAAPIAAAGHHVTFGIMPDHAATGFGYIQQGAPLSNGLYEIASFQEKPDEATARDYLASGNYHWNSGIFLLNPSLVIEEMLSLASECSDPARKSYQDAERDGKVIALDPVAFARCKPEPVDIALMERTSKGAVLPCDLGWKDVGSFSAYYELHADGDAPVIKGDGYAHASPNSLIDTDGPLVALVGVENVGVIVRDGRVLVVNLDASQDVKKIVTQLKAENRTDKL</sequence>